<reference evidence="1" key="1">
    <citation type="journal article" date="2020" name="Stud. Mycol.">
        <title>101 Dothideomycetes genomes: a test case for predicting lifestyles and emergence of pathogens.</title>
        <authorList>
            <person name="Haridas S."/>
            <person name="Albert R."/>
            <person name="Binder M."/>
            <person name="Bloem J."/>
            <person name="Labutti K."/>
            <person name="Salamov A."/>
            <person name="Andreopoulos B."/>
            <person name="Baker S."/>
            <person name="Barry K."/>
            <person name="Bills G."/>
            <person name="Bluhm B."/>
            <person name="Cannon C."/>
            <person name="Castanera R."/>
            <person name="Culley D."/>
            <person name="Daum C."/>
            <person name="Ezra D."/>
            <person name="Gonzalez J."/>
            <person name="Henrissat B."/>
            <person name="Kuo A."/>
            <person name="Liang C."/>
            <person name="Lipzen A."/>
            <person name="Lutzoni F."/>
            <person name="Magnuson J."/>
            <person name="Mondo S."/>
            <person name="Nolan M."/>
            <person name="Ohm R."/>
            <person name="Pangilinan J."/>
            <person name="Park H.-J."/>
            <person name="Ramirez L."/>
            <person name="Alfaro M."/>
            <person name="Sun H."/>
            <person name="Tritt A."/>
            <person name="Yoshinaga Y."/>
            <person name="Zwiers L.-H."/>
            <person name="Turgeon B."/>
            <person name="Goodwin S."/>
            <person name="Spatafora J."/>
            <person name="Crous P."/>
            <person name="Grigoriev I."/>
        </authorList>
    </citation>
    <scope>NUCLEOTIDE SEQUENCE</scope>
    <source>
        <strain evidence="1">CBS 525.71</strain>
    </source>
</reference>
<organism evidence="1 2">
    <name type="scientific">Macroventuria anomochaeta</name>
    <dbReference type="NCBI Taxonomy" id="301207"/>
    <lineage>
        <taxon>Eukaryota</taxon>
        <taxon>Fungi</taxon>
        <taxon>Dikarya</taxon>
        <taxon>Ascomycota</taxon>
        <taxon>Pezizomycotina</taxon>
        <taxon>Dothideomycetes</taxon>
        <taxon>Pleosporomycetidae</taxon>
        <taxon>Pleosporales</taxon>
        <taxon>Pleosporineae</taxon>
        <taxon>Didymellaceae</taxon>
        <taxon>Macroventuria</taxon>
    </lineage>
</organism>
<protein>
    <submittedName>
        <fullName evidence="1">Uncharacterized protein</fullName>
    </submittedName>
</protein>
<accession>A0ACB6RM85</accession>
<keyword evidence="2" id="KW-1185">Reference proteome</keyword>
<dbReference type="EMBL" id="MU006741">
    <property type="protein sequence ID" value="KAF2622894.1"/>
    <property type="molecule type" value="Genomic_DNA"/>
</dbReference>
<proteinExistence type="predicted"/>
<evidence type="ECO:0000313" key="1">
    <source>
        <dbReference type="EMBL" id="KAF2622894.1"/>
    </source>
</evidence>
<evidence type="ECO:0000313" key="2">
    <source>
        <dbReference type="Proteomes" id="UP000799754"/>
    </source>
</evidence>
<name>A0ACB6RM85_9PLEO</name>
<sequence>MAEVVGLAASIIQIGGAGTKLSIELYNFISTAARADSEITNIAGDVKLTSKVLGDVGKVLVSDDAKKLVNQDAIQHAKELIRQCEEVFNELSDVVEKGRKPGTDGKSRVSFRAKMGWPMKEQRVELLRRRLETLKSSLLVLFYVLQLAHDKARGYIHFQIDKVDFANITTATLKLPHWKNSESRFGNYISSNKTRSEFSKRSNEKYAWTRLLMVAHHKTLMHLCHQVRAA</sequence>
<dbReference type="Proteomes" id="UP000799754">
    <property type="component" value="Unassembled WGS sequence"/>
</dbReference>
<gene>
    <name evidence="1" type="ORF">BU25DRAFT_414877</name>
</gene>
<comment type="caution">
    <text evidence="1">The sequence shown here is derived from an EMBL/GenBank/DDBJ whole genome shotgun (WGS) entry which is preliminary data.</text>
</comment>